<reference evidence="1 2" key="1">
    <citation type="submission" date="2024-09" db="EMBL/GenBank/DDBJ databases">
        <title>Chromosome-scale assembly of Riccia fluitans.</title>
        <authorList>
            <person name="Paukszto L."/>
            <person name="Sawicki J."/>
            <person name="Karawczyk K."/>
            <person name="Piernik-Szablinska J."/>
            <person name="Szczecinska M."/>
            <person name="Mazdziarz M."/>
        </authorList>
    </citation>
    <scope>NUCLEOTIDE SEQUENCE [LARGE SCALE GENOMIC DNA]</scope>
    <source>
        <strain evidence="1">Rf_01</strain>
        <tissue evidence="1">Aerial parts of the thallus</tissue>
    </source>
</reference>
<proteinExistence type="predicted"/>
<evidence type="ECO:0000313" key="1">
    <source>
        <dbReference type="EMBL" id="KAL2635377.1"/>
    </source>
</evidence>
<dbReference type="Proteomes" id="UP001605036">
    <property type="component" value="Unassembled WGS sequence"/>
</dbReference>
<accession>A0ABD1Z1B4</accession>
<name>A0ABD1Z1B4_9MARC</name>
<comment type="caution">
    <text evidence="1">The sequence shown here is derived from an EMBL/GenBank/DDBJ whole genome shotgun (WGS) entry which is preliminary data.</text>
</comment>
<evidence type="ECO:0000313" key="2">
    <source>
        <dbReference type="Proteomes" id="UP001605036"/>
    </source>
</evidence>
<gene>
    <name evidence="1" type="ORF">R1flu_006856</name>
</gene>
<organism evidence="1 2">
    <name type="scientific">Riccia fluitans</name>
    <dbReference type="NCBI Taxonomy" id="41844"/>
    <lineage>
        <taxon>Eukaryota</taxon>
        <taxon>Viridiplantae</taxon>
        <taxon>Streptophyta</taxon>
        <taxon>Embryophyta</taxon>
        <taxon>Marchantiophyta</taxon>
        <taxon>Marchantiopsida</taxon>
        <taxon>Marchantiidae</taxon>
        <taxon>Marchantiales</taxon>
        <taxon>Ricciaceae</taxon>
        <taxon>Riccia</taxon>
    </lineage>
</organism>
<dbReference type="EMBL" id="JBHFFA010000003">
    <property type="protein sequence ID" value="KAL2635377.1"/>
    <property type="molecule type" value="Genomic_DNA"/>
</dbReference>
<protein>
    <submittedName>
        <fullName evidence="1">Uncharacterized protein</fullName>
    </submittedName>
</protein>
<dbReference type="AlphaFoldDB" id="A0ABD1Z1B4"/>
<sequence>MGSSPLPLGGSVARRLQNWIVSAVQTPMAFHGRGIAEAIAIGVEFEVALVPGEAKQALFDRLIPNRDSKPPYSTQE</sequence>
<keyword evidence="2" id="KW-1185">Reference proteome</keyword>